<dbReference type="SMART" id="SM00427">
    <property type="entry name" value="H2B"/>
    <property type="match status" value="1"/>
</dbReference>
<organism evidence="5 6">
    <name type="scientific">Vitis vinifera</name>
    <name type="common">Grape</name>
    <dbReference type="NCBI Taxonomy" id="29760"/>
    <lineage>
        <taxon>Eukaryota</taxon>
        <taxon>Viridiplantae</taxon>
        <taxon>Streptophyta</taxon>
        <taxon>Embryophyta</taxon>
        <taxon>Tracheophyta</taxon>
        <taxon>Spermatophyta</taxon>
        <taxon>Magnoliopsida</taxon>
        <taxon>eudicotyledons</taxon>
        <taxon>Gunneridae</taxon>
        <taxon>Pentapetalae</taxon>
        <taxon>rosids</taxon>
        <taxon>Vitales</taxon>
        <taxon>Vitaceae</taxon>
        <taxon>Viteae</taxon>
        <taxon>Vitis</taxon>
    </lineage>
</organism>
<evidence type="ECO:0000313" key="6">
    <source>
        <dbReference type="Proteomes" id="UP000288805"/>
    </source>
</evidence>
<evidence type="ECO:0000313" key="5">
    <source>
        <dbReference type="EMBL" id="RVX20101.1"/>
    </source>
</evidence>
<dbReference type="Proteomes" id="UP000288805">
    <property type="component" value="Unassembled WGS sequence"/>
</dbReference>
<dbReference type="CDD" id="cd22910">
    <property type="entry name" value="HFD_H2B"/>
    <property type="match status" value="1"/>
</dbReference>
<comment type="similarity">
    <text evidence="2">Belongs to the histone H2B family.</text>
</comment>
<dbReference type="GO" id="GO:0030527">
    <property type="term" value="F:structural constituent of chromatin"/>
    <property type="evidence" value="ECO:0007669"/>
    <property type="project" value="InterPro"/>
</dbReference>
<dbReference type="GO" id="GO:0003677">
    <property type="term" value="F:DNA binding"/>
    <property type="evidence" value="ECO:0007669"/>
    <property type="project" value="InterPro"/>
</dbReference>
<name>A0A438KFZ1_VITVI</name>
<evidence type="ECO:0000256" key="3">
    <source>
        <dbReference type="SAM" id="MobiDB-lite"/>
    </source>
</evidence>
<reference evidence="5 6" key="1">
    <citation type="journal article" date="2018" name="PLoS Genet.">
        <title>Population sequencing reveals clonal diversity and ancestral inbreeding in the grapevine cultivar Chardonnay.</title>
        <authorList>
            <person name="Roach M.J."/>
            <person name="Johnson D.L."/>
            <person name="Bohlmann J."/>
            <person name="van Vuuren H.J."/>
            <person name="Jones S.J."/>
            <person name="Pretorius I.S."/>
            <person name="Schmidt S.A."/>
            <person name="Borneman A.R."/>
        </authorList>
    </citation>
    <scope>NUCLEOTIDE SEQUENCE [LARGE SCALE GENOMIC DNA]</scope>
    <source>
        <strain evidence="6">cv. Chardonnay</strain>
        <tissue evidence="5">Leaf</tissue>
    </source>
</reference>
<evidence type="ECO:0000259" key="4">
    <source>
        <dbReference type="Pfam" id="PF00125"/>
    </source>
</evidence>
<dbReference type="InterPro" id="IPR000558">
    <property type="entry name" value="Histone_H2B"/>
</dbReference>
<dbReference type="Gene3D" id="1.10.20.10">
    <property type="entry name" value="Histone, subunit A"/>
    <property type="match status" value="1"/>
</dbReference>
<accession>A0A438KFZ1</accession>
<dbReference type="SUPFAM" id="SSF47113">
    <property type="entry name" value="Histone-fold"/>
    <property type="match status" value="1"/>
</dbReference>
<feature type="compositionally biased region" description="Basic residues" evidence="3">
    <location>
        <begin position="82"/>
        <end position="101"/>
    </location>
</feature>
<sequence length="193" mass="21314">MAPKRSGKTRSKVVVKATRKVVQETVEVTVLASKQKPPREEQGKKISKKDKAPEELQREQVSADEEPAKELPTPVTQEEPPKRRKRRRRRQHKKGEKRRRGGGGGGGGGQAVGEERREAMTVLSGFMNDMFERIAEEAAKLSKYTGKTTLSAREIQGAVKLVLPGELQKHAMAEGTKAVSNYMDYAAAGGHKQ</sequence>
<comment type="function">
    <text evidence="1">Core component of nucleosome. Nucleosomes wrap and compact DNA into chromatin, limiting DNA accessibility to the cellular machineries which require DNA as a template. Histones thereby play a central role in transcription regulation, DNA repair, DNA replication and chromosomal stability. DNA accessibility is regulated via a complex set of post-translational modifications of histones, also called histone code, and nucleosome remodeling.</text>
</comment>
<feature type="domain" description="Core Histone H2A/H2B/H3" evidence="4">
    <location>
        <begin position="117"/>
        <end position="161"/>
    </location>
</feature>
<dbReference type="GO" id="GO:0046982">
    <property type="term" value="F:protein heterodimerization activity"/>
    <property type="evidence" value="ECO:0007669"/>
    <property type="project" value="InterPro"/>
</dbReference>
<feature type="compositionally biased region" description="Basic and acidic residues" evidence="3">
    <location>
        <begin position="37"/>
        <end position="58"/>
    </location>
</feature>
<feature type="region of interest" description="Disordered" evidence="3">
    <location>
        <begin position="29"/>
        <end position="117"/>
    </location>
</feature>
<gene>
    <name evidence="5" type="primary">VvCHDp000164</name>
    <name evidence="5" type="ORF">CK203_004732</name>
</gene>
<dbReference type="GO" id="GO:0000786">
    <property type="term" value="C:nucleosome"/>
    <property type="evidence" value="ECO:0007669"/>
    <property type="project" value="InterPro"/>
</dbReference>
<dbReference type="AlphaFoldDB" id="A0A438KFZ1"/>
<proteinExistence type="inferred from homology"/>
<dbReference type="PRINTS" id="PR00621">
    <property type="entry name" value="HISTONEH2B"/>
</dbReference>
<evidence type="ECO:0000256" key="1">
    <source>
        <dbReference type="ARBA" id="ARBA00002001"/>
    </source>
</evidence>
<dbReference type="Pfam" id="PF00125">
    <property type="entry name" value="Histone"/>
    <property type="match status" value="1"/>
</dbReference>
<dbReference type="PANTHER" id="PTHR23428">
    <property type="entry name" value="HISTONE H2B"/>
    <property type="match status" value="1"/>
</dbReference>
<dbReference type="InterPro" id="IPR009072">
    <property type="entry name" value="Histone-fold"/>
</dbReference>
<protein>
    <submittedName>
        <fullName evidence="5">Histone H2B.2</fullName>
    </submittedName>
</protein>
<comment type="caution">
    <text evidence="5">The sequence shown here is derived from an EMBL/GenBank/DDBJ whole genome shotgun (WGS) entry which is preliminary data.</text>
</comment>
<dbReference type="InterPro" id="IPR007125">
    <property type="entry name" value="H2A/H2B/H3"/>
</dbReference>
<feature type="compositionally biased region" description="Gly residues" evidence="3">
    <location>
        <begin position="102"/>
        <end position="111"/>
    </location>
</feature>
<dbReference type="EMBL" id="QGNW01000007">
    <property type="protein sequence ID" value="RVX20101.1"/>
    <property type="molecule type" value="Genomic_DNA"/>
</dbReference>
<evidence type="ECO:0000256" key="2">
    <source>
        <dbReference type="ARBA" id="ARBA00006846"/>
    </source>
</evidence>